<dbReference type="SUPFAM" id="SSF81271">
    <property type="entry name" value="TGS-like"/>
    <property type="match status" value="1"/>
</dbReference>
<dbReference type="PANTHER" id="PTHR21262:SF31">
    <property type="entry name" value="GTP PYROPHOSPHOKINASE"/>
    <property type="match status" value="1"/>
</dbReference>
<dbReference type="GO" id="GO:0015969">
    <property type="term" value="P:guanosine tetraphosphate metabolic process"/>
    <property type="evidence" value="ECO:0007669"/>
    <property type="project" value="InterPro"/>
</dbReference>
<evidence type="ECO:0000313" key="3">
    <source>
        <dbReference type="EMBL" id="KRT67658.1"/>
    </source>
</evidence>
<dbReference type="EC" id="2.7.6.5" evidence="3"/>
<dbReference type="InterPro" id="IPR012675">
    <property type="entry name" value="Beta-grasp_dom_sf"/>
</dbReference>
<dbReference type="Gene3D" id="3.30.460.10">
    <property type="entry name" value="Beta Polymerase, domain 2"/>
    <property type="match status" value="1"/>
</dbReference>
<dbReference type="FunFam" id="3.10.20.30:FF:000002">
    <property type="entry name" value="GTP pyrophosphokinase (RelA/SpoT)"/>
    <property type="match status" value="1"/>
</dbReference>
<accession>A0A0T5ZY04</accession>
<gene>
    <name evidence="3" type="primary">relA</name>
    <name evidence="3" type="ORF">XU08_C0001G0066</name>
</gene>
<proteinExistence type="inferred from homology"/>
<feature type="domain" description="TGS" evidence="2">
    <location>
        <begin position="377"/>
        <end position="438"/>
    </location>
</feature>
<name>A0A0T5ZY04_UNCKA</name>
<comment type="caution">
    <text evidence="3">The sequence shown here is derived from an EMBL/GenBank/DDBJ whole genome shotgun (WGS) entry which is preliminary data.</text>
</comment>
<organism evidence="3 4">
    <name type="scientific">candidate division WWE3 bacterium CSP1-7</name>
    <dbReference type="NCBI Taxonomy" id="1576480"/>
    <lineage>
        <taxon>Bacteria</taxon>
        <taxon>Katanobacteria</taxon>
    </lineage>
</organism>
<dbReference type="InterPro" id="IPR003607">
    <property type="entry name" value="HD/PDEase_dom"/>
</dbReference>
<dbReference type="CDD" id="cd01668">
    <property type="entry name" value="TGS_RSH"/>
    <property type="match status" value="1"/>
</dbReference>
<sequence length="467" mass="53240">MVNLDTLLKKHQEYDQGVDLDLVRHAYAFAEAAHLGQKRRNGEDEIAHLLKTADYLADYRVDSVTLAAALLHDVLEESDIDRQMLAKEFNEEIAALVDGLTVVRAASGRVEIGKGKDWENLRHLILASIHDPRVMIIRLADKIHNLRTSSVLTEEERRISAQKVFDIWAPLAEILGLYRFKSEMEDQAFEILHPREFESIKSAVRSESEKMSRVVDLVSDKISTELHHQSIPVEITSRTKHLFGVYRKMTRYKSHPGGRLFDVLGLRVVTDTVENCYRVLDIVRRLWKEVPELFDDYIANPKVNGYQSLHAVFEVNQHPVEIQIRTGPMHEVAEYGLATHSIYKEKGDRHVTAEERIRIIKSLLVWGKGRELDLFPDRVFVFTPKGDVKVLPKGATPVDFAFAVHTQIGRQCAGAKANGKVVSLDYPLKTGEMIEIITAKGRKPSPDWLRFVKTEQARSEIEKMVRG</sequence>
<comment type="similarity">
    <text evidence="1">Belongs to the RelA/SpoT family.</text>
</comment>
<dbReference type="SMART" id="SM00954">
    <property type="entry name" value="RelA_SpoT"/>
    <property type="match status" value="1"/>
</dbReference>
<keyword evidence="3" id="KW-0808">Transferase</keyword>
<keyword evidence="3" id="KW-0418">Kinase</keyword>
<dbReference type="GO" id="GO:0008728">
    <property type="term" value="F:GTP diphosphokinase activity"/>
    <property type="evidence" value="ECO:0007669"/>
    <property type="project" value="UniProtKB-EC"/>
</dbReference>
<dbReference type="InterPro" id="IPR043519">
    <property type="entry name" value="NT_sf"/>
</dbReference>
<dbReference type="AlphaFoldDB" id="A0A0T5ZY04"/>
<dbReference type="CDD" id="cd05399">
    <property type="entry name" value="NT_Rel-Spo_like"/>
    <property type="match status" value="1"/>
</dbReference>
<dbReference type="GO" id="GO:0005886">
    <property type="term" value="C:plasma membrane"/>
    <property type="evidence" value="ECO:0007669"/>
    <property type="project" value="TreeGrafter"/>
</dbReference>
<dbReference type="STRING" id="1576480.XU08_C0001G0066"/>
<evidence type="ECO:0000259" key="2">
    <source>
        <dbReference type="PROSITE" id="PS51880"/>
    </source>
</evidence>
<dbReference type="Gene3D" id="1.10.3210.10">
    <property type="entry name" value="Hypothetical protein af1432"/>
    <property type="match status" value="1"/>
</dbReference>
<dbReference type="SUPFAM" id="SSF81301">
    <property type="entry name" value="Nucleotidyltransferase"/>
    <property type="match status" value="1"/>
</dbReference>
<dbReference type="Pfam" id="PF02824">
    <property type="entry name" value="TGS"/>
    <property type="match status" value="1"/>
</dbReference>
<protein>
    <submittedName>
        <fullName evidence="3">GTP pyrophosphokinase, GTP pyrophosphokinase</fullName>
        <ecNumber evidence="3">2.7.6.5</ecNumber>
    </submittedName>
</protein>
<dbReference type="InterPro" id="IPR033655">
    <property type="entry name" value="TGS_RelA/SpoT"/>
</dbReference>
<dbReference type="InterPro" id="IPR007685">
    <property type="entry name" value="RelA_SpoT"/>
</dbReference>
<dbReference type="PATRIC" id="fig|1576480.3.peg.67"/>
<dbReference type="EMBL" id="LDXK01000001">
    <property type="protein sequence ID" value="KRT67658.1"/>
    <property type="molecule type" value="Genomic_DNA"/>
</dbReference>
<dbReference type="PANTHER" id="PTHR21262">
    <property type="entry name" value="GUANOSINE-3',5'-BIS DIPHOSPHATE 3'-PYROPHOSPHOHYDROLASE"/>
    <property type="match status" value="1"/>
</dbReference>
<dbReference type="Pfam" id="PF13328">
    <property type="entry name" value="HD_4"/>
    <property type="match status" value="1"/>
</dbReference>
<dbReference type="Pfam" id="PF04607">
    <property type="entry name" value="RelA_SpoT"/>
    <property type="match status" value="1"/>
</dbReference>
<evidence type="ECO:0000313" key="4">
    <source>
        <dbReference type="Proteomes" id="UP000051297"/>
    </source>
</evidence>
<dbReference type="SMART" id="SM00471">
    <property type="entry name" value="HDc"/>
    <property type="match status" value="1"/>
</dbReference>
<reference evidence="3 4" key="1">
    <citation type="submission" date="2015-05" db="EMBL/GenBank/DDBJ databases">
        <title>Critical biogeochemical functions in the subsurface are associated with bacteria from new phyla and little studied lineages.</title>
        <authorList>
            <person name="Hug L.A."/>
            <person name="Thomas B.C."/>
            <person name="Sharon I."/>
            <person name="Brown C.T."/>
            <person name="Sharma R."/>
            <person name="Hettich R.L."/>
            <person name="Wilkins M.J."/>
            <person name="Williams K.H."/>
            <person name="Singh A."/>
            <person name="Banfield J.F."/>
        </authorList>
    </citation>
    <scope>NUCLEOTIDE SEQUENCE [LARGE SCALE GENOMIC DNA]</scope>
    <source>
        <strain evidence="3">CSP1-7</strain>
    </source>
</reference>
<evidence type="ECO:0000256" key="1">
    <source>
        <dbReference type="ARBA" id="ARBA00007476"/>
    </source>
</evidence>
<dbReference type="Proteomes" id="UP000051297">
    <property type="component" value="Unassembled WGS sequence"/>
</dbReference>
<dbReference type="Gene3D" id="3.10.20.30">
    <property type="match status" value="1"/>
</dbReference>
<dbReference type="PROSITE" id="PS51880">
    <property type="entry name" value="TGS"/>
    <property type="match status" value="1"/>
</dbReference>
<dbReference type="GO" id="GO:0016301">
    <property type="term" value="F:kinase activity"/>
    <property type="evidence" value="ECO:0007669"/>
    <property type="project" value="UniProtKB-KW"/>
</dbReference>
<dbReference type="InterPro" id="IPR004095">
    <property type="entry name" value="TGS"/>
</dbReference>
<dbReference type="SUPFAM" id="SSF109604">
    <property type="entry name" value="HD-domain/PDEase-like"/>
    <property type="match status" value="1"/>
</dbReference>
<dbReference type="InterPro" id="IPR012676">
    <property type="entry name" value="TGS-like"/>
</dbReference>